<evidence type="ECO:0000313" key="3">
    <source>
        <dbReference type="Proteomes" id="UP001151760"/>
    </source>
</evidence>
<evidence type="ECO:0000256" key="1">
    <source>
        <dbReference type="SAM" id="SignalP"/>
    </source>
</evidence>
<protein>
    <submittedName>
        <fullName evidence="2">Uncharacterized protein</fullName>
    </submittedName>
</protein>
<name>A0ABQ5GP55_9ASTR</name>
<feature type="chain" id="PRO_5047008119" evidence="1">
    <location>
        <begin position="31"/>
        <end position="128"/>
    </location>
</feature>
<sequence>MHEIFTSSGKARIWCTAQLCILQLVGKAASCYIDPINLTTFWAQKLGISVGVLGDAQSLIDSILAGGSTVKYLDSQFTVTEIGLQHPAHFIKVLTWPVISSNQKDYDLKSSDRIESECSLRDVFFWEP</sequence>
<keyword evidence="3" id="KW-1185">Reference proteome</keyword>
<feature type="signal peptide" evidence="1">
    <location>
        <begin position="1"/>
        <end position="30"/>
    </location>
</feature>
<dbReference type="Proteomes" id="UP001151760">
    <property type="component" value="Unassembled WGS sequence"/>
</dbReference>
<keyword evidence="1" id="KW-0732">Signal</keyword>
<evidence type="ECO:0000313" key="2">
    <source>
        <dbReference type="EMBL" id="GJT76999.1"/>
    </source>
</evidence>
<gene>
    <name evidence="2" type="ORF">Tco_1043724</name>
</gene>
<organism evidence="2 3">
    <name type="scientific">Tanacetum coccineum</name>
    <dbReference type="NCBI Taxonomy" id="301880"/>
    <lineage>
        <taxon>Eukaryota</taxon>
        <taxon>Viridiplantae</taxon>
        <taxon>Streptophyta</taxon>
        <taxon>Embryophyta</taxon>
        <taxon>Tracheophyta</taxon>
        <taxon>Spermatophyta</taxon>
        <taxon>Magnoliopsida</taxon>
        <taxon>eudicotyledons</taxon>
        <taxon>Gunneridae</taxon>
        <taxon>Pentapetalae</taxon>
        <taxon>asterids</taxon>
        <taxon>campanulids</taxon>
        <taxon>Asterales</taxon>
        <taxon>Asteraceae</taxon>
        <taxon>Asteroideae</taxon>
        <taxon>Anthemideae</taxon>
        <taxon>Anthemidinae</taxon>
        <taxon>Tanacetum</taxon>
    </lineage>
</organism>
<proteinExistence type="predicted"/>
<comment type="caution">
    <text evidence="2">The sequence shown here is derived from an EMBL/GenBank/DDBJ whole genome shotgun (WGS) entry which is preliminary data.</text>
</comment>
<accession>A0ABQ5GP55</accession>
<reference evidence="2" key="2">
    <citation type="submission" date="2022-01" db="EMBL/GenBank/DDBJ databases">
        <authorList>
            <person name="Yamashiro T."/>
            <person name="Shiraishi A."/>
            <person name="Satake H."/>
            <person name="Nakayama K."/>
        </authorList>
    </citation>
    <scope>NUCLEOTIDE SEQUENCE</scope>
</reference>
<dbReference type="EMBL" id="BQNB010018673">
    <property type="protein sequence ID" value="GJT76999.1"/>
    <property type="molecule type" value="Genomic_DNA"/>
</dbReference>
<reference evidence="2" key="1">
    <citation type="journal article" date="2022" name="Int. J. Mol. Sci.">
        <title>Draft Genome of Tanacetum Coccineum: Genomic Comparison of Closely Related Tanacetum-Family Plants.</title>
        <authorList>
            <person name="Yamashiro T."/>
            <person name="Shiraishi A."/>
            <person name="Nakayama K."/>
            <person name="Satake H."/>
        </authorList>
    </citation>
    <scope>NUCLEOTIDE SEQUENCE</scope>
</reference>